<organism evidence="15 16">
    <name type="scientific">Priestia megaterium</name>
    <name type="common">Bacillus megaterium</name>
    <dbReference type="NCBI Taxonomy" id="1404"/>
    <lineage>
        <taxon>Bacteria</taxon>
        <taxon>Bacillati</taxon>
        <taxon>Bacillota</taxon>
        <taxon>Bacilli</taxon>
        <taxon>Bacillales</taxon>
        <taxon>Bacillaceae</taxon>
        <taxon>Priestia</taxon>
    </lineage>
</organism>
<feature type="active site" description="Charge relay system" evidence="8 9">
    <location>
        <position position="633"/>
    </location>
</feature>
<dbReference type="InterPro" id="IPR003961">
    <property type="entry name" value="FN3_dom"/>
</dbReference>
<dbReference type="GO" id="GO:0004252">
    <property type="term" value="F:serine-type endopeptidase activity"/>
    <property type="evidence" value="ECO:0007669"/>
    <property type="project" value="UniProtKB-UniRule"/>
</dbReference>
<dbReference type="PANTHER" id="PTHR43806:SF65">
    <property type="entry name" value="SERINE PROTEASE APRX"/>
    <property type="match status" value="1"/>
</dbReference>
<dbReference type="InterPro" id="IPR036852">
    <property type="entry name" value="Peptidase_S8/S53_dom_sf"/>
</dbReference>
<evidence type="ECO:0000256" key="1">
    <source>
        <dbReference type="ARBA" id="ARBA00011073"/>
    </source>
</evidence>
<dbReference type="InterPro" id="IPR003137">
    <property type="entry name" value="PA_domain"/>
</dbReference>
<sequence>MRKSKLTKVLANTTMSCLLMSSVIPYNVLATTSTPSYPIHQEASSPQLTNEQIAALNKISVAGAEKISPKINTSTTEPVRVIVEFKQAPAKIAVMQEQLAGNSTTLKEETSDVNDSHKQFRAFVEGLSQQKAGVSVNAVTAQTAASQEDAENSSDIQITSEYKSALNGVAMTLPGNMVERLLDSGLVSHVLSDEIVKLDPSELGQVKQQSEQGEAPKENTIPLPGIDELHHEGVNGNGVKVGVLDTGIDYNHPDLTDVYKGYRKQEGVNPASIDPTSVKGWDFVDNDADPMETTPGDWVNAGKPVTEGHEYTTYHGTHVSGTIAAQSKANVESPAQGVAPGVDLYVYRVLGPYGSGYTSGIIGGIDKSVSDGMKVINMSLGAPTNDPLSAEAIAVNNATLAGVTCVISAGNSGPKEWTLGTPGAAALPITVGASDFAMSIPTATATVGNETFTNFKLLGKGYNDHLEALANKTYPVVFVGLGGANDVKDVDLHGKVALIERGTYPLNEKIVNAQKAGAVAAIMYNNIDGDIDNYLASDVGFIPTFRLSKADGARFKAAAENDSITFTEIGSTVTEGNHLAAFSSRGPVTSSYDIKPDVVAPGVSVYSTYPEYVHSPEAGIDYSQAYARISGTSMASPHVAGIAALILQAHPNYKPADIKAALMNSADKLNGDYSVYEVGAGEVDVTEAVHNEMAFKVQDTTLFDDGNGGIYNLDYEKGALTFGAVYKKDGSTNTAKRTVVFTNCGAQAKTFDVSTETIKPNSNVSDSVANNVTVTTSLQSVTVEAGKSTNVTATVNVPATAEFGRYEGYVNIVNHDNPSEHYRIPFAARFVEKGFGEVEFLNPAISTESWIPAHPFMAGPFRNIAFRLNSPMKNVWAIIYDKDGKALGATSTRPLSLNGAPLDTDLNLFFMPSYYPFIGDAKDEKTDINQPMATLPEGDYSVKLRATDADAVRYEVANQKFIIDNTLPKLTLKDHKPGVYELSDSDFTDEKAQDGNTYNAFWLHANLWDEGTAKLAPMGYTQTENKLWYYLNQKAEVTGDFPLDAKGDTKFGIEKSDIENGPATTILFPMDMATNAHLLNEFYAYAFVKKGTPYVLPTYDKQKVYQDQTLTMTLNLNNVKDLMAGNYNVGFYNRYFQFQNVKVNPEFRQYADAKGLTVSVDQPTVKDHPMYESKDVVNAGAHINGDANFKGFSGDMPFLDVTFKLINDDFNILDDAMDAEENTVPFTYSQYGEEAQVTIPSFVQINRYKIIPKHSHVVSYVKLQAFQNDWSKDLSTVGAKAYAQLSDGTKIPGTIDRYGYADIEQIPLSKDPVDIVIEAPGHLKSIQKLKLGTKTTWGEEIGEFVYKAGSQPTAAAGDVNGDGVIDVLDVKKIANKIGMQDQDDFKVEDLNQDGIINETDMKFLVKNLYKSNPDATVKPKEQVAGKYSTHYFNELGIASTVNTLKNTTISKNTAALSWNAAVNANEVKIEQSSDNGATWTESTTSNPVTADSSTAVVTGLTENTSYKFRVRVTGGLNEGTSNVVSVNTVK</sequence>
<dbReference type="InterPro" id="IPR010435">
    <property type="entry name" value="C5a/SBT2-like_Fn3"/>
</dbReference>
<dbReference type="Gene3D" id="2.60.40.4130">
    <property type="match status" value="1"/>
</dbReference>
<dbReference type="Gene3D" id="2.60.40.1710">
    <property type="entry name" value="Subtilisin-like superfamily"/>
    <property type="match status" value="1"/>
</dbReference>
<dbReference type="Gene3D" id="3.50.30.30">
    <property type="match status" value="1"/>
</dbReference>
<feature type="chain" id="PRO_5026324290" evidence="12">
    <location>
        <begin position="31"/>
        <end position="1530"/>
    </location>
</feature>
<dbReference type="InterPro" id="IPR023827">
    <property type="entry name" value="Peptidase_S8_Asp-AS"/>
</dbReference>
<dbReference type="GO" id="GO:0004553">
    <property type="term" value="F:hydrolase activity, hydrolyzing O-glycosyl compounds"/>
    <property type="evidence" value="ECO:0007669"/>
    <property type="project" value="InterPro"/>
</dbReference>
<dbReference type="PROSITE" id="PS00138">
    <property type="entry name" value="SUBTILASE_SER"/>
    <property type="match status" value="1"/>
</dbReference>
<dbReference type="SUPFAM" id="SSF52743">
    <property type="entry name" value="Subtilisin-like"/>
    <property type="match status" value="1"/>
</dbReference>
<evidence type="ECO:0000256" key="7">
    <source>
        <dbReference type="ARBA" id="ARBA00022825"/>
    </source>
</evidence>
<feature type="domain" description="Dockerin" evidence="14">
    <location>
        <begin position="1352"/>
        <end position="1417"/>
    </location>
</feature>
<evidence type="ECO:0000256" key="4">
    <source>
        <dbReference type="ARBA" id="ARBA00022670"/>
    </source>
</evidence>
<dbReference type="InterPro" id="IPR046450">
    <property type="entry name" value="PA_dom_sf"/>
</dbReference>
<dbReference type="GO" id="GO:0000272">
    <property type="term" value="P:polysaccharide catabolic process"/>
    <property type="evidence" value="ECO:0007669"/>
    <property type="project" value="InterPro"/>
</dbReference>
<evidence type="ECO:0000256" key="5">
    <source>
        <dbReference type="ARBA" id="ARBA00022729"/>
    </source>
</evidence>
<keyword evidence="4 9" id="KW-0645">Protease</keyword>
<dbReference type="PANTHER" id="PTHR43806">
    <property type="entry name" value="PEPTIDASE S8"/>
    <property type="match status" value="1"/>
</dbReference>
<dbReference type="InterPro" id="IPR034213">
    <property type="entry name" value="S8_Vpr-like"/>
</dbReference>
<dbReference type="PROSITE" id="PS51766">
    <property type="entry name" value="DOCKERIN"/>
    <property type="match status" value="1"/>
</dbReference>
<dbReference type="InterPro" id="IPR013783">
    <property type="entry name" value="Ig-like_fold"/>
</dbReference>
<dbReference type="InterPro" id="IPR015500">
    <property type="entry name" value="Peptidase_S8_subtilisin-rel"/>
</dbReference>
<evidence type="ECO:0000256" key="6">
    <source>
        <dbReference type="ARBA" id="ARBA00022801"/>
    </source>
</evidence>
<dbReference type="PROSITE" id="PS50853">
    <property type="entry name" value="FN3"/>
    <property type="match status" value="1"/>
</dbReference>
<dbReference type="InterPro" id="IPR036439">
    <property type="entry name" value="Dockerin_dom_sf"/>
</dbReference>
<feature type="active site" description="Charge relay system" evidence="8 9">
    <location>
        <position position="315"/>
    </location>
</feature>
<evidence type="ECO:0000313" key="16">
    <source>
        <dbReference type="Proteomes" id="UP000501868"/>
    </source>
</evidence>
<dbReference type="PROSITE" id="PS51892">
    <property type="entry name" value="SUBTILASE"/>
    <property type="match status" value="1"/>
</dbReference>
<dbReference type="Pfam" id="PF02225">
    <property type="entry name" value="PA"/>
    <property type="match status" value="1"/>
</dbReference>
<dbReference type="InterPro" id="IPR023828">
    <property type="entry name" value="Peptidase_S8_Ser-AS"/>
</dbReference>
<dbReference type="CDD" id="cd00063">
    <property type="entry name" value="FN3"/>
    <property type="match status" value="1"/>
</dbReference>
<evidence type="ECO:0000256" key="9">
    <source>
        <dbReference type="PROSITE-ProRule" id="PRU01240"/>
    </source>
</evidence>
<dbReference type="Gene3D" id="3.40.50.200">
    <property type="entry name" value="Peptidase S8/S53 domain"/>
    <property type="match status" value="1"/>
</dbReference>
<feature type="region of interest" description="Disordered" evidence="11">
    <location>
        <begin position="1471"/>
        <end position="1490"/>
    </location>
</feature>
<dbReference type="PROSITE" id="PS00136">
    <property type="entry name" value="SUBTILASE_ASP"/>
    <property type="match status" value="1"/>
</dbReference>
<keyword evidence="5 12" id="KW-0732">Signal</keyword>
<evidence type="ECO:0000256" key="8">
    <source>
        <dbReference type="PIRSR" id="PIRSR615500-1"/>
    </source>
</evidence>
<dbReference type="Pfam" id="PF00082">
    <property type="entry name" value="Peptidase_S8"/>
    <property type="match status" value="1"/>
</dbReference>
<dbReference type="GO" id="GO:0016020">
    <property type="term" value="C:membrane"/>
    <property type="evidence" value="ECO:0007669"/>
    <property type="project" value="InterPro"/>
</dbReference>
<dbReference type="SUPFAM" id="SSF49265">
    <property type="entry name" value="Fibronectin type III"/>
    <property type="match status" value="1"/>
</dbReference>
<dbReference type="PRINTS" id="PR00723">
    <property type="entry name" value="SUBTILISIN"/>
</dbReference>
<evidence type="ECO:0000256" key="10">
    <source>
        <dbReference type="RuleBase" id="RU003355"/>
    </source>
</evidence>
<evidence type="ECO:0000313" key="15">
    <source>
        <dbReference type="EMBL" id="QIZ05903.1"/>
    </source>
</evidence>
<name>A0A6H1NXA4_PRIMG</name>
<dbReference type="SMART" id="SM00060">
    <property type="entry name" value="FN3"/>
    <property type="match status" value="1"/>
</dbReference>
<dbReference type="Pfam" id="PF05922">
    <property type="entry name" value="Inhibitor_I9"/>
    <property type="match status" value="1"/>
</dbReference>
<evidence type="ECO:0000259" key="14">
    <source>
        <dbReference type="PROSITE" id="PS51766"/>
    </source>
</evidence>
<evidence type="ECO:0000256" key="12">
    <source>
        <dbReference type="SAM" id="SignalP"/>
    </source>
</evidence>
<dbReference type="EMBL" id="CP051128">
    <property type="protein sequence ID" value="QIZ05903.1"/>
    <property type="molecule type" value="Genomic_DNA"/>
</dbReference>
<evidence type="ECO:0000256" key="2">
    <source>
        <dbReference type="ARBA" id="ARBA00022512"/>
    </source>
</evidence>
<evidence type="ECO:0000259" key="13">
    <source>
        <dbReference type="PROSITE" id="PS50853"/>
    </source>
</evidence>
<reference evidence="15 16" key="2">
    <citation type="submission" date="2020-04" db="EMBL/GenBank/DDBJ databases">
        <authorList>
            <person name="Fomenkov A."/>
            <person name="Anton B.P."/>
            <person name="Roberts R.J."/>
        </authorList>
    </citation>
    <scope>NUCLEOTIDE SEQUENCE [LARGE SCALE GENOMIC DNA]</scope>
    <source>
        <strain evidence="15 16">S2</strain>
    </source>
</reference>
<dbReference type="Gene3D" id="2.60.40.10">
    <property type="entry name" value="Immunoglobulins"/>
    <property type="match status" value="1"/>
</dbReference>
<keyword evidence="3" id="KW-0964">Secreted</keyword>
<dbReference type="GO" id="GO:0006508">
    <property type="term" value="P:proteolysis"/>
    <property type="evidence" value="ECO:0007669"/>
    <property type="project" value="UniProtKB-KW"/>
</dbReference>
<gene>
    <name evidence="15" type="ORF">HFZ78_03315</name>
</gene>
<feature type="domain" description="Fibronectin type-III" evidence="13">
    <location>
        <begin position="1440"/>
        <end position="1530"/>
    </location>
</feature>
<dbReference type="Proteomes" id="UP000501868">
    <property type="component" value="Chromosome"/>
</dbReference>
<dbReference type="PROSITE" id="PS00018">
    <property type="entry name" value="EF_HAND_1"/>
    <property type="match status" value="2"/>
</dbReference>
<dbReference type="InterPro" id="IPR050131">
    <property type="entry name" value="Peptidase_S8_subtilisin-like"/>
</dbReference>
<dbReference type="InterPro" id="IPR016134">
    <property type="entry name" value="Dockerin_dom"/>
</dbReference>
<dbReference type="InterPro" id="IPR022398">
    <property type="entry name" value="Peptidase_S8_His-AS"/>
</dbReference>
<dbReference type="SUPFAM" id="SSF52025">
    <property type="entry name" value="PA domain"/>
    <property type="match status" value="1"/>
</dbReference>
<keyword evidence="6 9" id="KW-0378">Hydrolase</keyword>
<accession>A0A6H1NXA4</accession>
<keyword evidence="7 9" id="KW-0720">Serine protease</keyword>
<evidence type="ECO:0000256" key="11">
    <source>
        <dbReference type="SAM" id="MobiDB-lite"/>
    </source>
</evidence>
<dbReference type="InterPro" id="IPR018247">
    <property type="entry name" value="EF_Hand_1_Ca_BS"/>
</dbReference>
<comment type="similarity">
    <text evidence="1 9 10">Belongs to the peptidase S8 family.</text>
</comment>
<dbReference type="CDD" id="cd07474">
    <property type="entry name" value="Peptidases_S8_subtilisin_Vpr-like"/>
    <property type="match status" value="1"/>
</dbReference>
<keyword evidence="2" id="KW-0134">Cell wall</keyword>
<dbReference type="PROSITE" id="PS00137">
    <property type="entry name" value="SUBTILASE_HIS"/>
    <property type="match status" value="1"/>
</dbReference>
<dbReference type="Pfam" id="PF06280">
    <property type="entry name" value="fn3_5"/>
    <property type="match status" value="1"/>
</dbReference>
<feature type="active site" description="Charge relay system" evidence="8 9">
    <location>
        <position position="245"/>
    </location>
</feature>
<proteinExistence type="inferred from homology"/>
<dbReference type="InterPro" id="IPR036116">
    <property type="entry name" value="FN3_sf"/>
</dbReference>
<evidence type="ECO:0000256" key="3">
    <source>
        <dbReference type="ARBA" id="ARBA00022525"/>
    </source>
</evidence>
<dbReference type="CDD" id="cd14256">
    <property type="entry name" value="Dockerin_I"/>
    <property type="match status" value="1"/>
</dbReference>
<dbReference type="Pfam" id="PF00404">
    <property type="entry name" value="Dockerin_1"/>
    <property type="match status" value="1"/>
</dbReference>
<dbReference type="CDD" id="cd02133">
    <property type="entry name" value="PA_C5a_like"/>
    <property type="match status" value="1"/>
</dbReference>
<feature type="signal peptide" evidence="12">
    <location>
        <begin position="1"/>
        <end position="30"/>
    </location>
</feature>
<dbReference type="InterPro" id="IPR000209">
    <property type="entry name" value="Peptidase_S8/S53_dom"/>
</dbReference>
<dbReference type="InterPro" id="IPR002105">
    <property type="entry name" value="Dockerin_1_rpt"/>
</dbReference>
<protein>
    <submittedName>
        <fullName evidence="15">S8 family serine peptidase</fullName>
    </submittedName>
</protein>
<dbReference type="SUPFAM" id="SSF63446">
    <property type="entry name" value="Type I dockerin domain"/>
    <property type="match status" value="1"/>
</dbReference>
<reference evidence="15 16" key="1">
    <citation type="submission" date="2020-04" db="EMBL/GenBank/DDBJ databases">
        <title>Genome-Wide Identification of 5-Methylcytosine Sites in Bacterial Genomes By High-Throughput Sequencing of MspJI Restriction Fragments.</title>
        <authorList>
            <person name="Wu V."/>
        </authorList>
    </citation>
    <scope>NUCLEOTIDE SEQUENCE [LARGE SCALE GENOMIC DNA]</scope>
    <source>
        <strain evidence="15 16">S2</strain>
    </source>
</reference>
<dbReference type="InterPro" id="IPR010259">
    <property type="entry name" value="S8pro/Inhibitor_I9"/>
</dbReference>